<evidence type="ECO:0000313" key="2">
    <source>
        <dbReference type="Proteomes" id="UP000240760"/>
    </source>
</evidence>
<reference evidence="1 2" key="1">
    <citation type="submission" date="2016-07" db="EMBL/GenBank/DDBJ databases">
        <title>Multiple horizontal gene transfer events from other fungi enriched the ability of initially mycotrophic Trichoderma (Ascomycota) to feed on dead plant biomass.</title>
        <authorList>
            <consortium name="DOE Joint Genome Institute"/>
            <person name="Aerts A."/>
            <person name="Atanasova L."/>
            <person name="Chenthamara K."/>
            <person name="Zhang J."/>
            <person name="Grujic M."/>
            <person name="Henrissat B."/>
            <person name="Kuo A."/>
            <person name="Salamov A."/>
            <person name="Lipzen A."/>
            <person name="Labutti K."/>
            <person name="Barry K."/>
            <person name="Miao Y."/>
            <person name="Rahimi M.J."/>
            <person name="Shen Q."/>
            <person name="Grigoriev I.V."/>
            <person name="Kubicek C.P."/>
            <person name="Druzhinina I.S."/>
        </authorList>
    </citation>
    <scope>NUCLEOTIDE SEQUENCE [LARGE SCALE GENOMIC DNA]</scope>
    <source>
        <strain evidence="1 2">ATCC 18648</strain>
    </source>
</reference>
<proteinExistence type="predicted"/>
<evidence type="ECO:0000313" key="1">
    <source>
        <dbReference type="EMBL" id="PTB73210.1"/>
    </source>
</evidence>
<accession>A0A2T4BV64</accession>
<dbReference type="Proteomes" id="UP000240760">
    <property type="component" value="Unassembled WGS sequence"/>
</dbReference>
<sequence length="106" mass="11710">MAHAAACAVQYVYAASSATSSMLLRVKEPPFQNIMQMLCCKLEGKKMEFIASRRSPILEKLEPPRNSRLVDSASPFQLGVSWVPSTFARVVLAATIIAHLWGCQQK</sequence>
<gene>
    <name evidence="1" type="ORF">M440DRAFT_144415</name>
</gene>
<protein>
    <submittedName>
        <fullName evidence="1">Uncharacterized protein</fullName>
    </submittedName>
</protein>
<name>A0A2T4BV64_TRILO</name>
<dbReference type="EMBL" id="KZ679139">
    <property type="protein sequence ID" value="PTB73210.1"/>
    <property type="molecule type" value="Genomic_DNA"/>
</dbReference>
<organism evidence="1 2">
    <name type="scientific">Trichoderma longibrachiatum ATCC 18648</name>
    <dbReference type="NCBI Taxonomy" id="983965"/>
    <lineage>
        <taxon>Eukaryota</taxon>
        <taxon>Fungi</taxon>
        <taxon>Dikarya</taxon>
        <taxon>Ascomycota</taxon>
        <taxon>Pezizomycotina</taxon>
        <taxon>Sordariomycetes</taxon>
        <taxon>Hypocreomycetidae</taxon>
        <taxon>Hypocreales</taxon>
        <taxon>Hypocreaceae</taxon>
        <taxon>Trichoderma</taxon>
    </lineage>
</organism>
<dbReference type="AlphaFoldDB" id="A0A2T4BV64"/>
<keyword evidence="2" id="KW-1185">Reference proteome</keyword>